<reference evidence="3" key="1">
    <citation type="submission" date="2020-06" db="EMBL/GenBank/DDBJ databases">
        <title>REHAB project genomes.</title>
        <authorList>
            <person name="Shaw L.P."/>
        </authorList>
    </citation>
    <scope>NUCLEOTIDE SEQUENCE [LARGE SCALE GENOMIC DNA]</scope>
    <source>
        <strain evidence="3">RHBSTW-00938</strain>
    </source>
</reference>
<sequence length="132" mass="14894">MSISWVINAVLTFLIIFVCFYFANRIVKNSQQREHSIMEQGDDVYVTILSMKQSGVFINNNPVVTMDLRVANAADNKTWLLEKHDETIQLIALDAYQVGSIYRAKLDSKTKSIVFVTDPSNGKPLAISNVPR</sequence>
<dbReference type="EMBL" id="CP055904">
    <property type="protein sequence ID" value="QMR42191.1"/>
    <property type="molecule type" value="Genomic_DNA"/>
</dbReference>
<organism evidence="2 3">
    <name type="scientific">Klebsiella aerogenes</name>
    <name type="common">Enterobacter aerogenes</name>
    <dbReference type="NCBI Taxonomy" id="548"/>
    <lineage>
        <taxon>Bacteria</taxon>
        <taxon>Pseudomonadati</taxon>
        <taxon>Pseudomonadota</taxon>
        <taxon>Gammaproteobacteria</taxon>
        <taxon>Enterobacterales</taxon>
        <taxon>Enterobacteriaceae</taxon>
        <taxon>Klebsiella/Raoultella group</taxon>
        <taxon>Klebsiella</taxon>
    </lineage>
</organism>
<evidence type="ECO:0000256" key="1">
    <source>
        <dbReference type="SAM" id="Phobius"/>
    </source>
</evidence>
<proteinExistence type="predicted"/>
<feature type="transmembrane region" description="Helical" evidence="1">
    <location>
        <begin position="6"/>
        <end position="23"/>
    </location>
</feature>
<keyword evidence="1" id="KW-0472">Membrane</keyword>
<protein>
    <submittedName>
        <fullName evidence="2">Uncharacterized protein</fullName>
    </submittedName>
</protein>
<dbReference type="RefSeq" id="WP_045360889.1">
    <property type="nucleotide sequence ID" value="NZ_CAIZVA010000002.1"/>
</dbReference>
<keyword evidence="1" id="KW-1133">Transmembrane helix</keyword>
<evidence type="ECO:0000313" key="2">
    <source>
        <dbReference type="EMBL" id="QMR42191.1"/>
    </source>
</evidence>
<accession>A0AAP9R089</accession>
<keyword evidence="1" id="KW-0812">Transmembrane</keyword>
<dbReference type="Proteomes" id="UP000514462">
    <property type="component" value="Chromosome"/>
</dbReference>
<gene>
    <name evidence="2" type="ORF">HV331_23045</name>
</gene>
<evidence type="ECO:0000313" key="3">
    <source>
        <dbReference type="Proteomes" id="UP000514462"/>
    </source>
</evidence>
<name>A0AAP9R089_KLEAE</name>
<dbReference type="AlphaFoldDB" id="A0AAP9R089"/>